<keyword evidence="2" id="KW-1185">Reference proteome</keyword>
<evidence type="ECO:0000313" key="1">
    <source>
        <dbReference type="EMBL" id="TGX96105.1"/>
    </source>
</evidence>
<protein>
    <submittedName>
        <fullName evidence="1">ATP-binding protein</fullName>
    </submittedName>
</protein>
<gene>
    <name evidence="1" type="ORF">E5357_17370</name>
</gene>
<sequence>MYINRSMESTIKRIEKGFKAILVTGPRQVGKSTILKHIHGNRKYVTFDDPVLLSETKSEPGLFFRNNKPPIILDEVQYISELFPYIKIECDKTEEKGQISLTGSQQYHLMKNVSESLAGRVGILELSGLSLREIQGIHFDKPFIPDEAYISAREKEFKIQNNVWELIHRGGYPALADDAVDWQTFFSSYIQTYIDRDINALGNVKDKLKFTQFLTALAARTGQMLNYSAVASQIDVSVSTVKEWLSLLEASGIVYIMQPYSNSALNRAIKTPKIYFRDTGLVCYLTKYQTADTAMNGALAGALFETFAVSEILKSFSNAGKDYRMNVTYYRGKDKLRRKENGERTERETEIDLLIEQNDIIYPVEIKMSANPKLAMTNAFSLLDQIPGKKRGIGVILCMYESVLWLKDDIVALPVEYI</sequence>
<name>A0AC61QUV6_9FIRM</name>
<dbReference type="Proteomes" id="UP000307720">
    <property type="component" value="Unassembled WGS sequence"/>
</dbReference>
<dbReference type="EMBL" id="SRZB01000089">
    <property type="protein sequence ID" value="TGX96105.1"/>
    <property type="molecule type" value="Genomic_DNA"/>
</dbReference>
<keyword evidence="1" id="KW-0547">Nucleotide-binding</keyword>
<accession>A0AC61QUV6</accession>
<reference evidence="1" key="1">
    <citation type="submission" date="2019-04" db="EMBL/GenBank/DDBJ databases">
        <title>Microbes associate with the intestines of laboratory mice.</title>
        <authorList>
            <person name="Navarre W."/>
            <person name="Wong E."/>
            <person name="Huang K."/>
            <person name="Tropini C."/>
            <person name="Ng K."/>
            <person name="Yu B."/>
        </authorList>
    </citation>
    <scope>NUCLEOTIDE SEQUENCE</scope>
    <source>
        <strain evidence="1">NM72_1-8</strain>
    </source>
</reference>
<organism evidence="1 2">
    <name type="scientific">Hominisplanchenecus murintestinalis</name>
    <dbReference type="NCBI Taxonomy" id="2941517"/>
    <lineage>
        <taxon>Bacteria</taxon>
        <taxon>Bacillati</taxon>
        <taxon>Bacillota</taxon>
        <taxon>Clostridia</taxon>
        <taxon>Lachnospirales</taxon>
        <taxon>Lachnospiraceae</taxon>
        <taxon>Hominisplanchenecus</taxon>
    </lineage>
</organism>
<keyword evidence="1" id="KW-0067">ATP-binding</keyword>
<comment type="caution">
    <text evidence="1">The sequence shown here is derived from an EMBL/GenBank/DDBJ whole genome shotgun (WGS) entry which is preliminary data.</text>
</comment>
<evidence type="ECO:0000313" key="2">
    <source>
        <dbReference type="Proteomes" id="UP000307720"/>
    </source>
</evidence>
<proteinExistence type="predicted"/>